<dbReference type="InterPro" id="IPR009003">
    <property type="entry name" value="Peptidase_S1_PA"/>
</dbReference>
<dbReference type="PANTHER" id="PTHR14389">
    <property type="entry name" value="SI:CH1073-475A24.1"/>
    <property type="match status" value="1"/>
</dbReference>
<dbReference type="SUPFAM" id="SSF50494">
    <property type="entry name" value="Trypsin-like serine proteases"/>
    <property type="match status" value="1"/>
</dbReference>
<organism evidence="1 2">
    <name type="scientific">Paramuricea clavata</name>
    <name type="common">Red gorgonian</name>
    <name type="synonym">Violescent sea-whip</name>
    <dbReference type="NCBI Taxonomy" id="317549"/>
    <lineage>
        <taxon>Eukaryota</taxon>
        <taxon>Metazoa</taxon>
        <taxon>Cnidaria</taxon>
        <taxon>Anthozoa</taxon>
        <taxon>Octocorallia</taxon>
        <taxon>Malacalcyonacea</taxon>
        <taxon>Plexauridae</taxon>
        <taxon>Paramuricea</taxon>
    </lineage>
</organism>
<protein>
    <submittedName>
        <fullName evidence="1">Uncharacterized protein</fullName>
    </submittedName>
</protein>
<keyword evidence="2" id="KW-1185">Reference proteome</keyword>
<feature type="non-terminal residue" evidence="1">
    <location>
        <position position="1"/>
    </location>
</feature>
<dbReference type="Gene3D" id="2.40.10.10">
    <property type="entry name" value="Trypsin-like serine proteases"/>
    <property type="match status" value="1"/>
</dbReference>
<feature type="non-terminal residue" evidence="1">
    <location>
        <position position="179"/>
    </location>
</feature>
<evidence type="ECO:0000313" key="1">
    <source>
        <dbReference type="EMBL" id="CAB4033498.1"/>
    </source>
</evidence>
<dbReference type="InterPro" id="IPR043504">
    <property type="entry name" value="Peptidase_S1_PA_chymotrypsin"/>
</dbReference>
<dbReference type="AlphaFoldDB" id="A0A6S7JR44"/>
<sequence>CEALKDRKGLGAIVRNRLLHDGLVVIVGHPGGSEMYEEACVVVSNHSWREILKQRDEKCKRRNEEFRQRHDADLQISPGVHMTNEYLLQSANRYEEQRCLPYDTTLFSGASGSPVFDLNGNIVAMHTQGYLLDVEGRKCSVMEFGVQFNAMCENLRERNLLEQFFPNYDLEHHEERMDK</sequence>
<comment type="caution">
    <text evidence="1">The sequence shown here is derived from an EMBL/GenBank/DDBJ whole genome shotgun (WGS) entry which is preliminary data.</text>
</comment>
<proteinExistence type="predicted"/>
<reference evidence="1" key="1">
    <citation type="submission" date="2020-04" db="EMBL/GenBank/DDBJ databases">
        <authorList>
            <person name="Alioto T."/>
            <person name="Alioto T."/>
            <person name="Gomez Garrido J."/>
        </authorList>
    </citation>
    <scope>NUCLEOTIDE SEQUENCE</scope>
    <source>
        <strain evidence="1">A484AB</strain>
    </source>
</reference>
<dbReference type="PANTHER" id="PTHR14389:SF3">
    <property type="entry name" value="PROTEIN FAM111A-LIKE"/>
    <property type="match status" value="1"/>
</dbReference>
<dbReference type="OrthoDB" id="10025068at2759"/>
<dbReference type="Proteomes" id="UP001152795">
    <property type="component" value="Unassembled WGS sequence"/>
</dbReference>
<name>A0A6S7JR44_PARCT</name>
<gene>
    <name evidence="1" type="ORF">PACLA_8A064152</name>
</gene>
<accession>A0A6S7JR44</accession>
<dbReference type="EMBL" id="CACRXK020019302">
    <property type="protein sequence ID" value="CAB4033498.1"/>
    <property type="molecule type" value="Genomic_DNA"/>
</dbReference>
<evidence type="ECO:0000313" key="2">
    <source>
        <dbReference type="Proteomes" id="UP001152795"/>
    </source>
</evidence>